<feature type="compositionally biased region" description="Basic and acidic residues" evidence="14">
    <location>
        <begin position="58"/>
        <end position="71"/>
    </location>
</feature>
<dbReference type="GO" id="GO:0006605">
    <property type="term" value="P:protein targeting"/>
    <property type="evidence" value="ECO:0007669"/>
    <property type="project" value="InterPro"/>
</dbReference>
<evidence type="ECO:0000256" key="14">
    <source>
        <dbReference type="SAM" id="MobiDB-lite"/>
    </source>
</evidence>
<feature type="region of interest" description="Disordered" evidence="14">
    <location>
        <begin position="45"/>
        <end position="71"/>
    </location>
</feature>
<dbReference type="PRINTS" id="PR00351">
    <property type="entry name" value="OM20RECEPTOR"/>
</dbReference>
<keyword evidence="4 15" id="KW-0812">Transmembrane</keyword>
<dbReference type="EMBL" id="QZBZ01000012">
    <property type="protein sequence ID" value="TIA42268.1"/>
    <property type="molecule type" value="Genomic_DNA"/>
</dbReference>
<evidence type="ECO:0000313" key="19">
    <source>
        <dbReference type="EMBL" id="TIA56252.1"/>
    </source>
</evidence>
<evidence type="ECO:0000313" key="21">
    <source>
        <dbReference type="Proteomes" id="UP000308724"/>
    </source>
</evidence>
<evidence type="ECO:0000256" key="9">
    <source>
        <dbReference type="ARBA" id="ARBA00023136"/>
    </source>
</evidence>
<keyword evidence="6" id="KW-0653">Protein transport</keyword>
<dbReference type="EMBL" id="QZBU01001105">
    <property type="protein sequence ID" value="TIA56252.1"/>
    <property type="molecule type" value="Genomic_DNA"/>
</dbReference>
<dbReference type="InterPro" id="IPR023392">
    <property type="entry name" value="Tom20_dom_sf"/>
</dbReference>
<evidence type="ECO:0000313" key="23">
    <source>
        <dbReference type="Proteomes" id="UP000308953"/>
    </source>
</evidence>
<protein>
    <recommendedName>
        <fullName evidence="11">Mitochondrial import receptor subunit TOM20</fullName>
    </recommendedName>
    <alternativeName>
        <fullName evidence="10">Mitochondrial 20 kDa outer membrane protein</fullName>
    </alternativeName>
    <alternativeName>
        <fullName evidence="12">Mitochondrial import receptor subunit tom20</fullName>
    </alternativeName>
    <alternativeName>
        <fullName evidence="13">Translocase of outer membrane 20 kDa subunit</fullName>
    </alternativeName>
</protein>
<dbReference type="PANTHER" id="PTHR12430">
    <property type="entry name" value="MITOCHONDRIAL IMPORT RECEPTOR SUBUNIT TOM20"/>
    <property type="match status" value="1"/>
</dbReference>
<evidence type="ECO:0000256" key="6">
    <source>
        <dbReference type="ARBA" id="ARBA00022927"/>
    </source>
</evidence>
<evidence type="ECO:0000256" key="12">
    <source>
        <dbReference type="ARBA" id="ARBA00073975"/>
    </source>
</evidence>
<reference evidence="20 21" key="1">
    <citation type="submission" date="2018-10" db="EMBL/GenBank/DDBJ databases">
        <title>Fifty Aureobasidium pullulans genomes reveal a recombining polyextremotolerant generalist.</title>
        <authorList>
            <person name="Gostincar C."/>
            <person name="Turk M."/>
            <person name="Zajc J."/>
            <person name="Gunde-Cimerman N."/>
        </authorList>
    </citation>
    <scope>NUCLEOTIDE SEQUENCE [LARGE SCALE GENOMIC DNA]</scope>
    <source>
        <strain evidence="16 22">EXF-10659</strain>
        <strain evidence="18 21">EXF-1645</strain>
        <strain evidence="19 20">EXF-3380</strain>
        <strain evidence="17 23">EXF-9785</strain>
    </source>
</reference>
<evidence type="ECO:0000256" key="10">
    <source>
        <dbReference type="ARBA" id="ARBA00042705"/>
    </source>
</evidence>
<dbReference type="GO" id="GO:0005742">
    <property type="term" value="C:mitochondrial outer membrane translocase complex"/>
    <property type="evidence" value="ECO:0007669"/>
    <property type="project" value="InterPro"/>
</dbReference>
<keyword evidence="8" id="KW-0496">Mitochondrion</keyword>
<keyword evidence="19" id="KW-0675">Receptor</keyword>
<feature type="transmembrane region" description="Helical" evidence="15">
    <location>
        <begin position="15"/>
        <end position="36"/>
    </location>
</feature>
<dbReference type="GO" id="GO:0016031">
    <property type="term" value="P:tRNA import into mitochondrion"/>
    <property type="evidence" value="ECO:0007669"/>
    <property type="project" value="TreeGrafter"/>
</dbReference>
<dbReference type="Proteomes" id="UP000308724">
    <property type="component" value="Unassembled WGS sequence"/>
</dbReference>
<evidence type="ECO:0000313" key="20">
    <source>
        <dbReference type="Proteomes" id="UP000304947"/>
    </source>
</evidence>
<dbReference type="InterPro" id="IPR002056">
    <property type="entry name" value="MAS20"/>
</dbReference>
<organism evidence="19 20">
    <name type="scientific">Aureobasidium pullulans</name>
    <name type="common">Black yeast</name>
    <name type="synonym">Pullularia pullulans</name>
    <dbReference type="NCBI Taxonomy" id="5580"/>
    <lineage>
        <taxon>Eukaryota</taxon>
        <taxon>Fungi</taxon>
        <taxon>Dikarya</taxon>
        <taxon>Ascomycota</taxon>
        <taxon>Pezizomycotina</taxon>
        <taxon>Dothideomycetes</taxon>
        <taxon>Dothideomycetidae</taxon>
        <taxon>Dothideales</taxon>
        <taxon>Saccotheciaceae</taxon>
        <taxon>Aureobasidium</taxon>
    </lineage>
</organism>
<keyword evidence="3" id="KW-0813">Transport</keyword>
<evidence type="ECO:0000256" key="2">
    <source>
        <dbReference type="ARBA" id="ARBA00005792"/>
    </source>
</evidence>
<comment type="similarity">
    <text evidence="2">Belongs to the Tom20 family.</text>
</comment>
<dbReference type="PIRSF" id="PIRSF037707">
    <property type="entry name" value="MAS20_rcpt"/>
    <property type="match status" value="1"/>
</dbReference>
<dbReference type="PANTHER" id="PTHR12430:SF0">
    <property type="entry name" value="TRANSLOCASE OF OUTER MITOCHONDRIAL MEMBRANE 20"/>
    <property type="match status" value="1"/>
</dbReference>
<evidence type="ECO:0000313" key="22">
    <source>
        <dbReference type="Proteomes" id="UP000308802"/>
    </source>
</evidence>
<evidence type="ECO:0000256" key="11">
    <source>
        <dbReference type="ARBA" id="ARBA00068548"/>
    </source>
</evidence>
<dbReference type="SUPFAM" id="SSF47157">
    <property type="entry name" value="Mitochondrial import receptor subunit Tom20"/>
    <property type="match status" value="1"/>
</dbReference>
<dbReference type="FunFam" id="1.20.960.10:FF:000002">
    <property type="entry name" value="Mitochondrial import receptor subunit TOM20"/>
    <property type="match status" value="1"/>
</dbReference>
<comment type="subcellular location">
    <subcellularLocation>
        <location evidence="1">Mitochondrion outer membrane</location>
        <topology evidence="1">Single-pass membrane protein</topology>
    </subcellularLocation>
</comment>
<comment type="caution">
    <text evidence="19">The sequence shown here is derived from an EMBL/GenBank/DDBJ whole genome shotgun (WGS) entry which is preliminary data.</text>
</comment>
<gene>
    <name evidence="18" type="ORF">D6C78_01155</name>
    <name evidence="19" type="ORF">D6C83_04069</name>
    <name evidence="17" type="ORF">D6D10_01439</name>
    <name evidence="16" type="ORF">D6D19_01101</name>
</gene>
<dbReference type="AlphaFoldDB" id="A0A4S9IJC6"/>
<dbReference type="EMBL" id="QZAO01000016">
    <property type="protein sequence ID" value="THW79540.1"/>
    <property type="molecule type" value="Genomic_DNA"/>
</dbReference>
<name>A0A4S9IJC6_AURPU</name>
<dbReference type="Proteomes" id="UP000308953">
    <property type="component" value="Unassembled WGS sequence"/>
</dbReference>
<dbReference type="Proteomes" id="UP000308802">
    <property type="component" value="Unassembled WGS sequence"/>
</dbReference>
<evidence type="ECO:0000313" key="17">
    <source>
        <dbReference type="EMBL" id="THX43131.1"/>
    </source>
</evidence>
<evidence type="ECO:0000313" key="16">
    <source>
        <dbReference type="EMBL" id="THW79540.1"/>
    </source>
</evidence>
<dbReference type="GO" id="GO:0030943">
    <property type="term" value="F:mitochondrion targeting sequence binding"/>
    <property type="evidence" value="ECO:0007669"/>
    <property type="project" value="TreeGrafter"/>
</dbReference>
<keyword evidence="9 15" id="KW-0472">Membrane</keyword>
<evidence type="ECO:0000256" key="8">
    <source>
        <dbReference type="ARBA" id="ARBA00023128"/>
    </source>
</evidence>
<dbReference type="GO" id="GO:0008320">
    <property type="term" value="F:protein transmembrane transporter activity"/>
    <property type="evidence" value="ECO:0007669"/>
    <property type="project" value="TreeGrafter"/>
</dbReference>
<evidence type="ECO:0000256" key="7">
    <source>
        <dbReference type="ARBA" id="ARBA00022989"/>
    </source>
</evidence>
<evidence type="ECO:0000256" key="1">
    <source>
        <dbReference type="ARBA" id="ARBA00004572"/>
    </source>
</evidence>
<dbReference type="GO" id="GO:0006886">
    <property type="term" value="P:intracellular protein transport"/>
    <property type="evidence" value="ECO:0007669"/>
    <property type="project" value="InterPro"/>
</dbReference>
<evidence type="ECO:0000256" key="5">
    <source>
        <dbReference type="ARBA" id="ARBA00022787"/>
    </source>
</evidence>
<dbReference type="Gene3D" id="1.20.960.10">
    <property type="entry name" value="Mitochondrial outer membrane translocase complex, subunit Tom20 domain"/>
    <property type="match status" value="1"/>
</dbReference>
<evidence type="ECO:0000313" key="18">
    <source>
        <dbReference type="EMBL" id="TIA42268.1"/>
    </source>
</evidence>
<evidence type="ECO:0000256" key="4">
    <source>
        <dbReference type="ARBA" id="ARBA00022692"/>
    </source>
</evidence>
<evidence type="ECO:0000256" key="3">
    <source>
        <dbReference type="ARBA" id="ARBA00022448"/>
    </source>
</evidence>
<dbReference type="GO" id="GO:0030150">
    <property type="term" value="P:protein import into mitochondrial matrix"/>
    <property type="evidence" value="ECO:0007669"/>
    <property type="project" value="TreeGrafter"/>
</dbReference>
<proteinExistence type="inferred from homology"/>
<evidence type="ECO:0000256" key="15">
    <source>
        <dbReference type="SAM" id="Phobius"/>
    </source>
</evidence>
<accession>A0A4S9IJC6</accession>
<keyword evidence="5" id="KW-1000">Mitochondrion outer membrane</keyword>
<sequence length="192" mass="21100">MPSTQASSGVQTSTIVLATLGTVTTAALAYAVYFDYKRRSDPAFRRSLKRQQKQVSKAAKDEAVAAEKGQKEKLRQVVDDANNEGFPSDPEKTEEYFMTEVARGEQMCQDGSDPVDAALCFYKALKVYPQPRELINIYDKTVPKVCSVPNIHPPILCTDTPQPILDILAEMIAVDSSINVSEQAAPESEPVE</sequence>
<dbReference type="EMBL" id="QZAV01000014">
    <property type="protein sequence ID" value="THX43131.1"/>
    <property type="molecule type" value="Genomic_DNA"/>
</dbReference>
<dbReference type="Proteomes" id="UP000304947">
    <property type="component" value="Unassembled WGS sequence"/>
</dbReference>
<evidence type="ECO:0000256" key="13">
    <source>
        <dbReference type="ARBA" id="ARBA00080405"/>
    </source>
</evidence>
<keyword evidence="7 15" id="KW-1133">Transmembrane helix</keyword>
<dbReference type="Pfam" id="PF02064">
    <property type="entry name" value="MAS20"/>
    <property type="match status" value="1"/>
</dbReference>